<proteinExistence type="predicted"/>
<dbReference type="OrthoDB" id="7629852at2"/>
<comment type="caution">
    <text evidence="2">The sequence shown here is derived from an EMBL/GenBank/DDBJ whole genome shotgun (WGS) entry which is preliminary data.</text>
</comment>
<dbReference type="Proteomes" id="UP000186341">
    <property type="component" value="Unassembled WGS sequence"/>
</dbReference>
<dbReference type="CDD" id="cd02947">
    <property type="entry name" value="TRX_family"/>
    <property type="match status" value="1"/>
</dbReference>
<evidence type="ECO:0000313" key="2">
    <source>
        <dbReference type="EMBL" id="OLU41439.1"/>
    </source>
</evidence>
<dbReference type="InterPro" id="IPR050620">
    <property type="entry name" value="Thioredoxin_H-type-like"/>
</dbReference>
<keyword evidence="3" id="KW-1185">Reference proteome</keyword>
<dbReference type="EMBL" id="MPJW01000085">
    <property type="protein sequence ID" value="OLU41439.1"/>
    <property type="molecule type" value="Genomic_DNA"/>
</dbReference>
<dbReference type="Pfam" id="PF00085">
    <property type="entry name" value="Thioredoxin"/>
    <property type="match status" value="1"/>
</dbReference>
<reference evidence="2 3" key="1">
    <citation type="submission" date="2016-11" db="EMBL/GenBank/DDBJ databases">
        <title>Description of two novel members of the family Erysipelotrichaceae: Ileibacterium lipovorans gen. nov., sp. nov. and Dubosiella newyorkensis, gen. nov., sp. nov.</title>
        <authorList>
            <person name="Cox L.M."/>
            <person name="Sohn J."/>
            <person name="Tyrrell K.L."/>
            <person name="Citron D.M."/>
            <person name="Lawson P.A."/>
            <person name="Patel N.B."/>
            <person name="Iizumi T."/>
            <person name="Perez-Perez G.I."/>
            <person name="Goldstein E.J."/>
            <person name="Blaser M.J."/>
        </authorList>
    </citation>
    <scope>NUCLEOTIDE SEQUENCE [LARGE SCALE GENOMIC DNA]</scope>
    <source>
        <strain evidence="2 3">NYU-BL-A3</strain>
    </source>
</reference>
<dbReference type="GeneID" id="82202255"/>
<gene>
    <name evidence="2" type="ORF">BO222_03335</name>
</gene>
<dbReference type="Gene3D" id="3.40.30.10">
    <property type="entry name" value="Glutaredoxin"/>
    <property type="match status" value="1"/>
</dbReference>
<dbReference type="PANTHER" id="PTHR10438:SF468">
    <property type="entry name" value="THIOREDOXIN-1-RELATED"/>
    <property type="match status" value="1"/>
</dbReference>
<dbReference type="AlphaFoldDB" id="A0A1U7NHS7"/>
<dbReference type="RefSeq" id="WP_075818330.1">
    <property type="nucleotide sequence ID" value="NZ_CAOUMU010000059.1"/>
</dbReference>
<evidence type="ECO:0000259" key="1">
    <source>
        <dbReference type="PROSITE" id="PS51352"/>
    </source>
</evidence>
<dbReference type="InterPro" id="IPR036249">
    <property type="entry name" value="Thioredoxin-like_sf"/>
</dbReference>
<name>A0A1U7NHS7_9FIRM</name>
<feature type="domain" description="Thioredoxin" evidence="1">
    <location>
        <begin position="1"/>
        <end position="106"/>
    </location>
</feature>
<dbReference type="PANTHER" id="PTHR10438">
    <property type="entry name" value="THIOREDOXIN"/>
    <property type="match status" value="1"/>
</dbReference>
<accession>A0A1U7NHS7</accession>
<dbReference type="SUPFAM" id="SSF52833">
    <property type="entry name" value="Thioredoxin-like"/>
    <property type="match status" value="1"/>
</dbReference>
<dbReference type="InterPro" id="IPR013766">
    <property type="entry name" value="Thioredoxin_domain"/>
</dbReference>
<dbReference type="PROSITE" id="PS51352">
    <property type="entry name" value="THIOREDOXIN_2"/>
    <property type="match status" value="1"/>
</dbReference>
<sequence length="108" mass="12400">MIDLHTVEEFNQAIDSDKPTVVVWSANWCPDCVYLNPLLPAIEAANPDFQFVHMDRDENLDLAIEQEILGIPSLLTFQNGKETGRFVSKLRKTPEEIQEFLNKVKEKL</sequence>
<protein>
    <submittedName>
        <fullName evidence="2">Thiol reductase thioredoxin</fullName>
    </submittedName>
</protein>
<evidence type="ECO:0000313" key="3">
    <source>
        <dbReference type="Proteomes" id="UP000186341"/>
    </source>
</evidence>
<organism evidence="2 3">
    <name type="scientific">Ileibacterium valens</name>
    <dbReference type="NCBI Taxonomy" id="1862668"/>
    <lineage>
        <taxon>Bacteria</taxon>
        <taxon>Bacillati</taxon>
        <taxon>Bacillota</taxon>
        <taxon>Erysipelotrichia</taxon>
        <taxon>Erysipelotrichales</taxon>
        <taxon>Erysipelotrichaceae</taxon>
        <taxon>Ileibacterium</taxon>
    </lineage>
</organism>